<keyword evidence="2" id="KW-0472">Membrane</keyword>
<keyword evidence="4" id="KW-1185">Reference proteome</keyword>
<evidence type="ECO:0000313" key="4">
    <source>
        <dbReference type="Proteomes" id="UP001610335"/>
    </source>
</evidence>
<organism evidence="3 4">
    <name type="scientific">Aspergillus cavernicola</name>
    <dbReference type="NCBI Taxonomy" id="176166"/>
    <lineage>
        <taxon>Eukaryota</taxon>
        <taxon>Fungi</taxon>
        <taxon>Dikarya</taxon>
        <taxon>Ascomycota</taxon>
        <taxon>Pezizomycotina</taxon>
        <taxon>Eurotiomycetes</taxon>
        <taxon>Eurotiomycetidae</taxon>
        <taxon>Eurotiales</taxon>
        <taxon>Aspergillaceae</taxon>
        <taxon>Aspergillus</taxon>
        <taxon>Aspergillus subgen. Nidulantes</taxon>
    </lineage>
</organism>
<protein>
    <submittedName>
        <fullName evidence="3">Uncharacterized protein</fullName>
    </submittedName>
</protein>
<dbReference type="Pfam" id="PF23670">
    <property type="entry name" value="PIGBOS1"/>
    <property type="match status" value="1"/>
</dbReference>
<reference evidence="3 4" key="1">
    <citation type="submission" date="2024-07" db="EMBL/GenBank/DDBJ databases">
        <title>Section-level genome sequencing and comparative genomics of Aspergillus sections Usti and Cavernicolus.</title>
        <authorList>
            <consortium name="Lawrence Berkeley National Laboratory"/>
            <person name="Nybo J.L."/>
            <person name="Vesth T.C."/>
            <person name="Theobald S."/>
            <person name="Frisvad J.C."/>
            <person name="Larsen T.O."/>
            <person name="Kjaerboelling I."/>
            <person name="Rothschild-Mancinelli K."/>
            <person name="Lyhne E.K."/>
            <person name="Kogle M.E."/>
            <person name="Barry K."/>
            <person name="Clum A."/>
            <person name="Na H."/>
            <person name="Ledsgaard L."/>
            <person name="Lin J."/>
            <person name="Lipzen A."/>
            <person name="Kuo A."/>
            <person name="Riley R."/>
            <person name="Mondo S."/>
            <person name="LaButti K."/>
            <person name="Haridas S."/>
            <person name="Pangalinan J."/>
            <person name="Salamov A.A."/>
            <person name="Simmons B.A."/>
            <person name="Magnuson J.K."/>
            <person name="Chen J."/>
            <person name="Drula E."/>
            <person name="Henrissat B."/>
            <person name="Wiebenga A."/>
            <person name="Lubbers R.J."/>
            <person name="Gomes A.C."/>
            <person name="Makela M.R."/>
            <person name="Stajich J."/>
            <person name="Grigoriev I.V."/>
            <person name="Mortensen U.H."/>
            <person name="De vries R.P."/>
            <person name="Baker S.E."/>
            <person name="Andersen M.R."/>
        </authorList>
    </citation>
    <scope>NUCLEOTIDE SEQUENCE [LARGE SCALE GENOMIC DNA]</scope>
    <source>
        <strain evidence="3 4">CBS 600.67</strain>
    </source>
</reference>
<evidence type="ECO:0000313" key="3">
    <source>
        <dbReference type="EMBL" id="KAL2825142.1"/>
    </source>
</evidence>
<sequence>MSRNFFPVVLAIGMGVATGYYSFQPALKELQNEKGTIQGSGQSPPAVQQQQQPQDQDQKLVPATTTSTAASGPSS</sequence>
<feature type="compositionally biased region" description="Low complexity" evidence="1">
    <location>
        <begin position="39"/>
        <end position="55"/>
    </location>
</feature>
<feature type="region of interest" description="Disordered" evidence="1">
    <location>
        <begin position="34"/>
        <end position="75"/>
    </location>
</feature>
<evidence type="ECO:0000256" key="2">
    <source>
        <dbReference type="SAM" id="Phobius"/>
    </source>
</evidence>
<keyword evidence="2" id="KW-0812">Transmembrane</keyword>
<evidence type="ECO:0000256" key="1">
    <source>
        <dbReference type="SAM" id="MobiDB-lite"/>
    </source>
</evidence>
<gene>
    <name evidence="3" type="ORF">BDW59DRAFT_161858</name>
</gene>
<dbReference type="InterPro" id="IPR057394">
    <property type="entry name" value="PIGBOS1"/>
</dbReference>
<feature type="transmembrane region" description="Helical" evidence="2">
    <location>
        <begin position="6"/>
        <end position="23"/>
    </location>
</feature>
<comment type="caution">
    <text evidence="3">The sequence shown here is derived from an EMBL/GenBank/DDBJ whole genome shotgun (WGS) entry which is preliminary data.</text>
</comment>
<dbReference type="Proteomes" id="UP001610335">
    <property type="component" value="Unassembled WGS sequence"/>
</dbReference>
<proteinExistence type="predicted"/>
<feature type="compositionally biased region" description="Low complexity" evidence="1">
    <location>
        <begin position="62"/>
        <end position="75"/>
    </location>
</feature>
<name>A0ABR4IBL6_9EURO</name>
<dbReference type="EMBL" id="JBFXLS010000038">
    <property type="protein sequence ID" value="KAL2825142.1"/>
    <property type="molecule type" value="Genomic_DNA"/>
</dbReference>
<accession>A0ABR4IBL6</accession>
<keyword evidence="2" id="KW-1133">Transmembrane helix</keyword>